<gene>
    <name evidence="1" type="ORF">U14_01931</name>
</gene>
<sequence length="172" mass="19154">MENVTSATNSSDQMLYTKLTGDNIGYVYQDIELPKGKTMNGLYFEAEIKMEGYKGNDMLADPVEMFLDVVLSDDSKELGEIWYANIQAHALEGSGLVGVPGTHQSTGTRAIIQLGDGYHRIKDNLYAKALDSLSGVNPEDVRKITLSCVMYTRSKYAKAEIYLDKVKLYYAK</sequence>
<dbReference type="AlphaFoldDB" id="A0A0S6VT57"/>
<accession>A0A0S6VT57</accession>
<evidence type="ECO:0000313" key="1">
    <source>
        <dbReference type="EMBL" id="GAK50698.1"/>
    </source>
</evidence>
<keyword evidence="2" id="KW-1185">Reference proteome</keyword>
<organism evidence="1">
    <name type="scientific">Candidatus Moduliflexus flocculans</name>
    <dbReference type="NCBI Taxonomy" id="1499966"/>
    <lineage>
        <taxon>Bacteria</taxon>
        <taxon>Candidatus Moduliflexota</taxon>
        <taxon>Candidatus Moduliflexia</taxon>
        <taxon>Candidatus Moduliflexales</taxon>
        <taxon>Candidatus Moduliflexaceae</taxon>
    </lineage>
</organism>
<dbReference type="EMBL" id="DF820456">
    <property type="protein sequence ID" value="GAK50698.1"/>
    <property type="molecule type" value="Genomic_DNA"/>
</dbReference>
<protein>
    <submittedName>
        <fullName evidence="1">Uncharacterized protein</fullName>
    </submittedName>
</protein>
<name>A0A0S6VT57_9BACT</name>
<evidence type="ECO:0000313" key="2">
    <source>
        <dbReference type="Proteomes" id="UP000030700"/>
    </source>
</evidence>
<reference evidence="1" key="1">
    <citation type="journal article" date="2015" name="PeerJ">
        <title>First genomic representation of candidate bacterial phylum KSB3 points to enhanced environmental sensing as a trigger of wastewater bulking.</title>
        <authorList>
            <person name="Sekiguchi Y."/>
            <person name="Ohashi A."/>
            <person name="Parks D.H."/>
            <person name="Yamauchi T."/>
            <person name="Tyson G.W."/>
            <person name="Hugenholtz P."/>
        </authorList>
    </citation>
    <scope>NUCLEOTIDE SEQUENCE [LARGE SCALE GENOMIC DNA]</scope>
</reference>
<dbReference type="HOGENOM" id="CLU_1552266_0_0_0"/>
<dbReference type="Proteomes" id="UP000030700">
    <property type="component" value="Unassembled WGS sequence"/>
</dbReference>
<proteinExistence type="predicted"/>